<dbReference type="EMBL" id="JAMQBK010000090">
    <property type="protein sequence ID" value="MCM2374577.1"/>
    <property type="molecule type" value="Genomic_DNA"/>
</dbReference>
<comment type="caution">
    <text evidence="1">The sequence shown here is derived from an EMBL/GenBank/DDBJ whole genome shotgun (WGS) entry which is preliminary data.</text>
</comment>
<proteinExistence type="predicted"/>
<protein>
    <submittedName>
        <fullName evidence="1">Uncharacterized protein</fullName>
    </submittedName>
</protein>
<evidence type="ECO:0000313" key="2">
    <source>
        <dbReference type="Proteomes" id="UP001202961"/>
    </source>
</evidence>
<sequence>MSQLVVMGESVLARTLSVLLRQRMGDDAVQDAANLKQASKHLWRAGDSATLCDTTHLLYVATKTPLTENLVFRTHCQLRPSETRSTSLSNSDTVWCGAIVFVSAIRCDVHKLANTGPFAKLKVGNYVLPFPLSFIELMATMKRCEPLLGESWKNQLMAIEGLAAMKKCLNQVAGSASHETSAACESLRVAIDNVLDDRLLNRLLEHREVIGELRAISKSISDARNPLDPSDLVARVRKALAKYL</sequence>
<gene>
    <name evidence="1" type="ORF">NB063_28485</name>
</gene>
<reference evidence="1 2" key="1">
    <citation type="journal article" date="2022" name="Syst. Appl. Microbiol.">
        <title>Rhodopirellula aestuarii sp. nov., a novel member of the genus Rhodopirellula isolated from brackish sediments collected in the Tagus River estuary, Portugal.</title>
        <authorList>
            <person name="Vitorino I.R."/>
            <person name="Klimek D."/>
            <person name="Calusinska M."/>
            <person name="Lobo-da-Cunha A."/>
            <person name="Vasconcelos V."/>
            <person name="Lage O.M."/>
        </authorList>
    </citation>
    <scope>NUCLEOTIDE SEQUENCE [LARGE SCALE GENOMIC DNA]</scope>
    <source>
        <strain evidence="1 2">ICT_H3.1</strain>
    </source>
</reference>
<dbReference type="RefSeq" id="WP_250932485.1">
    <property type="nucleotide sequence ID" value="NZ_JAMQBK010000090.1"/>
</dbReference>
<accession>A0ABT0UC29</accession>
<evidence type="ECO:0000313" key="1">
    <source>
        <dbReference type="EMBL" id="MCM2374577.1"/>
    </source>
</evidence>
<name>A0ABT0UC29_9BACT</name>
<organism evidence="1 2">
    <name type="scientific">Aporhodopirellula aestuarii</name>
    <dbReference type="NCBI Taxonomy" id="2950107"/>
    <lineage>
        <taxon>Bacteria</taxon>
        <taxon>Pseudomonadati</taxon>
        <taxon>Planctomycetota</taxon>
        <taxon>Planctomycetia</taxon>
        <taxon>Pirellulales</taxon>
        <taxon>Pirellulaceae</taxon>
        <taxon>Aporhodopirellula</taxon>
    </lineage>
</organism>
<dbReference type="Proteomes" id="UP001202961">
    <property type="component" value="Unassembled WGS sequence"/>
</dbReference>
<keyword evidence="2" id="KW-1185">Reference proteome</keyword>